<organism evidence="8 10">
    <name type="scientific">Paenibacillus barcinonensis</name>
    <dbReference type="NCBI Taxonomy" id="198119"/>
    <lineage>
        <taxon>Bacteria</taxon>
        <taxon>Bacillati</taxon>
        <taxon>Bacillota</taxon>
        <taxon>Bacilli</taxon>
        <taxon>Bacillales</taxon>
        <taxon>Paenibacillaceae</taxon>
        <taxon>Paenibacillus</taxon>
    </lineage>
</organism>
<reference evidence="8 10" key="1">
    <citation type="submission" date="2018-06" db="EMBL/GenBank/DDBJ databases">
        <title>Genomic Encyclopedia of Type Strains, Phase III (KMG-III): the genomes of soil and plant-associated and newly described type strains.</title>
        <authorList>
            <person name="Whitman W."/>
        </authorList>
    </citation>
    <scope>NUCLEOTIDE SEQUENCE [LARGE SCALE GENOMIC DNA]</scope>
    <source>
        <strain evidence="8 10">CECT 7022</strain>
    </source>
</reference>
<dbReference type="InterPro" id="IPR051202">
    <property type="entry name" value="Peptidase_C40"/>
</dbReference>
<evidence type="ECO:0000256" key="1">
    <source>
        <dbReference type="ARBA" id="ARBA00007074"/>
    </source>
</evidence>
<dbReference type="OrthoDB" id="9813118at2"/>
<dbReference type="GO" id="GO:0008234">
    <property type="term" value="F:cysteine-type peptidase activity"/>
    <property type="evidence" value="ECO:0007669"/>
    <property type="project" value="UniProtKB-KW"/>
</dbReference>
<keyword evidence="4" id="KW-0788">Thiol protease</keyword>
<dbReference type="SMART" id="SM00287">
    <property type="entry name" value="SH3b"/>
    <property type="match status" value="1"/>
</dbReference>
<proteinExistence type="inferred from homology"/>
<dbReference type="Proteomes" id="UP000247790">
    <property type="component" value="Unassembled WGS sequence"/>
</dbReference>
<protein>
    <submittedName>
        <fullName evidence="9">C40 family peptidase</fullName>
    </submittedName>
    <submittedName>
        <fullName evidence="8">Cell wall-associated NlpC family hydrolase</fullName>
    </submittedName>
</protein>
<dbReference type="GO" id="GO:0006508">
    <property type="term" value="P:proteolysis"/>
    <property type="evidence" value="ECO:0007669"/>
    <property type="project" value="UniProtKB-KW"/>
</dbReference>
<dbReference type="Pfam" id="PF00877">
    <property type="entry name" value="NLPC_P60"/>
    <property type="match status" value="1"/>
</dbReference>
<dbReference type="SUPFAM" id="SSF50044">
    <property type="entry name" value="SH3-domain"/>
    <property type="match status" value="1"/>
</dbReference>
<reference evidence="9 11" key="2">
    <citation type="submission" date="2020-06" db="EMBL/GenBank/DDBJ databases">
        <title>Complete genome of Paenibacillus barcinonensis KACC11450.</title>
        <authorList>
            <person name="Kim M."/>
            <person name="Park Y.-J."/>
            <person name="Shin J.-H."/>
        </authorList>
    </citation>
    <scope>NUCLEOTIDE SEQUENCE [LARGE SCALE GENOMIC DNA]</scope>
    <source>
        <strain evidence="9 11">KACC11450</strain>
    </source>
</reference>
<keyword evidence="11" id="KW-1185">Reference proteome</keyword>
<comment type="similarity">
    <text evidence="1">Belongs to the peptidase C40 family.</text>
</comment>
<name>A0A2V4VUE2_PAEBA</name>
<evidence type="ECO:0000256" key="2">
    <source>
        <dbReference type="ARBA" id="ARBA00022670"/>
    </source>
</evidence>
<feature type="domain" description="SH3b" evidence="6">
    <location>
        <begin position="37"/>
        <end position="102"/>
    </location>
</feature>
<sequence length="280" mass="29813">MNWKNTIVTASVTAAMLMGSLTTAALTGQVSAAAADQSKAQVIWGVNLRISPTTSAKVIRMVSKGETVTVLEQSGSDWYKIKDSANRTGYISSSSKYTQPVSKDAATVNKGTVSDSSNSGSSIANANNGTAIKGNAAVEKVIAAGMKYMGTPYKYAADRNSTAVFDCSSFVRRAFIDGLGITLPADSRQQGEYVKKKGKVTTHWKNLKRGDLMYFMSYKGTSASAYKGINKSKETITHTGIYLGNGKILHTYSNAGGGVTISDIAGKHWEYRFLYGGSAL</sequence>
<keyword evidence="2" id="KW-0645">Protease</keyword>
<dbReference type="SUPFAM" id="SSF54001">
    <property type="entry name" value="Cysteine proteinases"/>
    <property type="match status" value="1"/>
</dbReference>
<gene>
    <name evidence="8" type="ORF">DFQ00_108145</name>
    <name evidence="9" type="ORF">HUB98_22675</name>
</gene>
<dbReference type="PANTHER" id="PTHR47053:SF1">
    <property type="entry name" value="MUREIN DD-ENDOPEPTIDASE MEPH-RELATED"/>
    <property type="match status" value="1"/>
</dbReference>
<evidence type="ECO:0000313" key="11">
    <source>
        <dbReference type="Proteomes" id="UP000509327"/>
    </source>
</evidence>
<keyword evidence="5" id="KW-0732">Signal</keyword>
<dbReference type="InterPro" id="IPR003646">
    <property type="entry name" value="SH3-like_bac-type"/>
</dbReference>
<dbReference type="Proteomes" id="UP000509327">
    <property type="component" value="Chromosome"/>
</dbReference>
<evidence type="ECO:0000256" key="4">
    <source>
        <dbReference type="ARBA" id="ARBA00022807"/>
    </source>
</evidence>
<evidence type="ECO:0000256" key="5">
    <source>
        <dbReference type="SAM" id="SignalP"/>
    </source>
</evidence>
<evidence type="ECO:0000313" key="8">
    <source>
        <dbReference type="EMBL" id="PYE48553.1"/>
    </source>
</evidence>
<dbReference type="PROSITE" id="PS51781">
    <property type="entry name" value="SH3B"/>
    <property type="match status" value="1"/>
</dbReference>
<evidence type="ECO:0000313" key="10">
    <source>
        <dbReference type="Proteomes" id="UP000247790"/>
    </source>
</evidence>
<dbReference type="Gene3D" id="3.90.1720.10">
    <property type="entry name" value="endopeptidase domain like (from Nostoc punctiforme)"/>
    <property type="match status" value="1"/>
</dbReference>
<feature type="chain" id="PRO_5039168437" evidence="5">
    <location>
        <begin position="25"/>
        <end position="280"/>
    </location>
</feature>
<dbReference type="RefSeq" id="WP_110897214.1">
    <property type="nucleotide sequence ID" value="NZ_CP054614.1"/>
</dbReference>
<dbReference type="InterPro" id="IPR036028">
    <property type="entry name" value="SH3-like_dom_sf"/>
</dbReference>
<feature type="signal peptide" evidence="5">
    <location>
        <begin position="1"/>
        <end position="24"/>
    </location>
</feature>
<dbReference type="InterPro" id="IPR038765">
    <property type="entry name" value="Papain-like_cys_pep_sf"/>
</dbReference>
<evidence type="ECO:0000259" key="7">
    <source>
        <dbReference type="PROSITE" id="PS51935"/>
    </source>
</evidence>
<dbReference type="EMBL" id="CP054614">
    <property type="protein sequence ID" value="QKS58747.1"/>
    <property type="molecule type" value="Genomic_DNA"/>
</dbReference>
<dbReference type="Pfam" id="PF08239">
    <property type="entry name" value="SH3_3"/>
    <property type="match status" value="1"/>
</dbReference>
<evidence type="ECO:0000256" key="3">
    <source>
        <dbReference type="ARBA" id="ARBA00022801"/>
    </source>
</evidence>
<evidence type="ECO:0000259" key="6">
    <source>
        <dbReference type="PROSITE" id="PS51781"/>
    </source>
</evidence>
<dbReference type="Gene3D" id="2.30.30.40">
    <property type="entry name" value="SH3 Domains"/>
    <property type="match status" value="1"/>
</dbReference>
<dbReference type="PROSITE" id="PS51935">
    <property type="entry name" value="NLPC_P60"/>
    <property type="match status" value="1"/>
</dbReference>
<dbReference type="AlphaFoldDB" id="A0A2V4VUE2"/>
<feature type="domain" description="NlpC/P60" evidence="7">
    <location>
        <begin position="135"/>
        <end position="280"/>
    </location>
</feature>
<dbReference type="PANTHER" id="PTHR47053">
    <property type="entry name" value="MUREIN DD-ENDOPEPTIDASE MEPH-RELATED"/>
    <property type="match status" value="1"/>
</dbReference>
<dbReference type="EMBL" id="QJSW01000008">
    <property type="protein sequence ID" value="PYE48553.1"/>
    <property type="molecule type" value="Genomic_DNA"/>
</dbReference>
<accession>A0A2V4VUE2</accession>
<keyword evidence="3 8" id="KW-0378">Hydrolase</keyword>
<dbReference type="InterPro" id="IPR000064">
    <property type="entry name" value="NLP_P60_dom"/>
</dbReference>
<evidence type="ECO:0000313" key="9">
    <source>
        <dbReference type="EMBL" id="QKS58747.1"/>
    </source>
</evidence>